<keyword evidence="1" id="KW-1133">Transmembrane helix</keyword>
<dbReference type="EMBL" id="LAZR01003821">
    <property type="protein sequence ID" value="KKN14389.1"/>
    <property type="molecule type" value="Genomic_DNA"/>
</dbReference>
<keyword evidence="1" id="KW-0472">Membrane</keyword>
<evidence type="ECO:0000256" key="1">
    <source>
        <dbReference type="SAM" id="Phobius"/>
    </source>
</evidence>
<sequence length="66" mass="7681">MYYSDAEEGDEFIPIYEKRKRREVMMEQIRYRNLSGWLKLGVSMGILQALILAASFVFFMIAIAIG</sequence>
<gene>
    <name evidence="2" type="ORF">LCGC14_0996390</name>
</gene>
<feature type="transmembrane region" description="Helical" evidence="1">
    <location>
        <begin position="40"/>
        <end position="65"/>
    </location>
</feature>
<name>A0A0F9N8W7_9ZZZZ</name>
<proteinExistence type="predicted"/>
<accession>A0A0F9N8W7</accession>
<protein>
    <submittedName>
        <fullName evidence="2">Uncharacterized protein</fullName>
    </submittedName>
</protein>
<dbReference type="AlphaFoldDB" id="A0A0F9N8W7"/>
<organism evidence="2">
    <name type="scientific">marine sediment metagenome</name>
    <dbReference type="NCBI Taxonomy" id="412755"/>
    <lineage>
        <taxon>unclassified sequences</taxon>
        <taxon>metagenomes</taxon>
        <taxon>ecological metagenomes</taxon>
    </lineage>
</organism>
<evidence type="ECO:0000313" key="2">
    <source>
        <dbReference type="EMBL" id="KKN14389.1"/>
    </source>
</evidence>
<keyword evidence="1" id="KW-0812">Transmembrane</keyword>
<reference evidence="2" key="1">
    <citation type="journal article" date="2015" name="Nature">
        <title>Complex archaea that bridge the gap between prokaryotes and eukaryotes.</title>
        <authorList>
            <person name="Spang A."/>
            <person name="Saw J.H."/>
            <person name="Jorgensen S.L."/>
            <person name="Zaremba-Niedzwiedzka K."/>
            <person name="Martijn J."/>
            <person name="Lind A.E."/>
            <person name="van Eijk R."/>
            <person name="Schleper C."/>
            <person name="Guy L."/>
            <person name="Ettema T.J."/>
        </authorList>
    </citation>
    <scope>NUCLEOTIDE SEQUENCE</scope>
</reference>
<comment type="caution">
    <text evidence="2">The sequence shown here is derived from an EMBL/GenBank/DDBJ whole genome shotgun (WGS) entry which is preliminary data.</text>
</comment>